<dbReference type="OrthoDB" id="7902892at2759"/>
<feature type="region of interest" description="Disordered" evidence="1">
    <location>
        <begin position="75"/>
        <end position="95"/>
    </location>
</feature>
<dbReference type="EMBL" id="KK852412">
    <property type="protein sequence ID" value="KDR24439.1"/>
    <property type="molecule type" value="Genomic_DNA"/>
</dbReference>
<reference evidence="2 3" key="1">
    <citation type="journal article" date="2014" name="Nat. Commun.">
        <title>Molecular traces of alternative social organization in a termite genome.</title>
        <authorList>
            <person name="Terrapon N."/>
            <person name="Li C."/>
            <person name="Robertson H.M."/>
            <person name="Ji L."/>
            <person name="Meng X."/>
            <person name="Booth W."/>
            <person name="Chen Z."/>
            <person name="Childers C.P."/>
            <person name="Glastad K.M."/>
            <person name="Gokhale K."/>
            <person name="Gowin J."/>
            <person name="Gronenberg W."/>
            <person name="Hermansen R.A."/>
            <person name="Hu H."/>
            <person name="Hunt B.G."/>
            <person name="Huylmans A.K."/>
            <person name="Khalil S.M."/>
            <person name="Mitchell R.D."/>
            <person name="Munoz-Torres M.C."/>
            <person name="Mustard J.A."/>
            <person name="Pan H."/>
            <person name="Reese J.T."/>
            <person name="Scharf M.E."/>
            <person name="Sun F."/>
            <person name="Vogel H."/>
            <person name="Xiao J."/>
            <person name="Yang W."/>
            <person name="Yang Z."/>
            <person name="Yang Z."/>
            <person name="Zhou J."/>
            <person name="Zhu J."/>
            <person name="Brent C.S."/>
            <person name="Elsik C.G."/>
            <person name="Goodisman M.A."/>
            <person name="Liberles D.A."/>
            <person name="Roe R.M."/>
            <person name="Vargo E.L."/>
            <person name="Vilcinskas A."/>
            <person name="Wang J."/>
            <person name="Bornberg-Bauer E."/>
            <person name="Korb J."/>
            <person name="Zhang G."/>
            <person name="Liebig J."/>
        </authorList>
    </citation>
    <scope>NUCLEOTIDE SEQUENCE [LARGE SCALE GENOMIC DNA]</scope>
    <source>
        <tissue evidence="2">Whole organism</tissue>
    </source>
</reference>
<name>A0A067RX13_ZOONE</name>
<keyword evidence="3" id="KW-1185">Reference proteome</keyword>
<sequence length="145" mass="16550">MSDQNKEQLPAIFRSTNMLTDDDIFEILLEDLPEDDKENTDIEEEKEDAAIEVAANSSAFDRIFYQEIDAAACEAAEEDAGNPTENVDVEPLPTTSPILDIDRKWRKRDLETKIPHYSMNEGAYRSVCLMRNRNRSGDNCDRTCN</sequence>
<accession>A0A067RX13</accession>
<organism evidence="2 3">
    <name type="scientific">Zootermopsis nevadensis</name>
    <name type="common">Dampwood termite</name>
    <dbReference type="NCBI Taxonomy" id="136037"/>
    <lineage>
        <taxon>Eukaryota</taxon>
        <taxon>Metazoa</taxon>
        <taxon>Ecdysozoa</taxon>
        <taxon>Arthropoda</taxon>
        <taxon>Hexapoda</taxon>
        <taxon>Insecta</taxon>
        <taxon>Pterygota</taxon>
        <taxon>Neoptera</taxon>
        <taxon>Polyneoptera</taxon>
        <taxon>Dictyoptera</taxon>
        <taxon>Blattodea</taxon>
        <taxon>Blattoidea</taxon>
        <taxon>Termitoidae</taxon>
        <taxon>Termopsidae</taxon>
        <taxon>Zootermopsis</taxon>
    </lineage>
</organism>
<dbReference type="InParanoid" id="A0A067RX13"/>
<dbReference type="AlphaFoldDB" id="A0A067RX13"/>
<proteinExistence type="predicted"/>
<gene>
    <name evidence="2" type="ORF">L798_06506</name>
</gene>
<evidence type="ECO:0000313" key="3">
    <source>
        <dbReference type="Proteomes" id="UP000027135"/>
    </source>
</evidence>
<evidence type="ECO:0000256" key="1">
    <source>
        <dbReference type="SAM" id="MobiDB-lite"/>
    </source>
</evidence>
<dbReference type="Proteomes" id="UP000027135">
    <property type="component" value="Unassembled WGS sequence"/>
</dbReference>
<evidence type="ECO:0000313" key="2">
    <source>
        <dbReference type="EMBL" id="KDR24439.1"/>
    </source>
</evidence>
<protein>
    <submittedName>
        <fullName evidence="2">Uncharacterized protein</fullName>
    </submittedName>
</protein>